<evidence type="ECO:0000313" key="1">
    <source>
        <dbReference type="EMBL" id="KUZ88814.1"/>
    </source>
</evidence>
<comment type="caution">
    <text evidence="1">The sequence shown here is derived from an EMBL/GenBank/DDBJ whole genome shotgun (WGS) entry which is preliminary data.</text>
</comment>
<dbReference type="AlphaFoldDB" id="A0A102K7P1"/>
<sequence>MKPHETTDVTRAFIDIGAYPTRLADGVLTPADGRLVERIVELVDRGAGFAVCYGAQAMLAQHGLSVHDTAAAEMARRYYEALFRAASASFDAARPDMPSIDYDRIAAMDADGYNVNRSFTPNGDHTEAREFVTTKCVHFDAATPFIANLYGPYENISGGYPVICDTRAFCRDRGIAPAQLVENIPNNYNVAVKAEFVDPILDNYSIVVRQDLQHDIVMLVLFNEVNGGVAHAATTPSPTDARRPAKRPIRHIEYQFADTSSLARWYDFYQLQSVTATPAVASNVARYHRGETVPAGRIVDLAH</sequence>
<dbReference type="EMBL" id="LOTN01000036">
    <property type="protein sequence ID" value="KUZ88814.1"/>
    <property type="molecule type" value="Genomic_DNA"/>
</dbReference>
<reference evidence="1 2" key="1">
    <citation type="submission" date="2015-11" db="EMBL/GenBank/DDBJ databases">
        <title>Expanding the genomic diversity of Burkholderia species for the development of highly accurate diagnostics.</title>
        <authorList>
            <person name="Sahl J."/>
            <person name="Keim P."/>
            <person name="Wagner D."/>
        </authorList>
    </citation>
    <scope>NUCLEOTIDE SEQUENCE [LARGE SCALE GENOMIC DNA]</scope>
    <source>
        <strain evidence="1 2">RF32-BP4</strain>
    </source>
</reference>
<evidence type="ECO:0000313" key="2">
    <source>
        <dbReference type="Proteomes" id="UP000065521"/>
    </source>
</evidence>
<organism evidence="1 2">
    <name type="scientific">Burkholderia ubonensis</name>
    <dbReference type="NCBI Taxonomy" id="101571"/>
    <lineage>
        <taxon>Bacteria</taxon>
        <taxon>Pseudomonadati</taxon>
        <taxon>Pseudomonadota</taxon>
        <taxon>Betaproteobacteria</taxon>
        <taxon>Burkholderiales</taxon>
        <taxon>Burkholderiaceae</taxon>
        <taxon>Burkholderia</taxon>
        <taxon>Burkholderia cepacia complex</taxon>
    </lineage>
</organism>
<proteinExistence type="predicted"/>
<protein>
    <submittedName>
        <fullName evidence="1">Uncharacterized protein</fullName>
    </submittedName>
</protein>
<gene>
    <name evidence="1" type="ORF">WI38_18785</name>
</gene>
<dbReference type="Proteomes" id="UP000065521">
    <property type="component" value="Unassembled WGS sequence"/>
</dbReference>
<name>A0A102K7P1_9BURK</name>
<dbReference type="RefSeq" id="WP_059611755.1">
    <property type="nucleotide sequence ID" value="NZ_LOTK01000043.1"/>
</dbReference>
<accession>A0A102K7P1</accession>